<dbReference type="Proteomes" id="UP000610966">
    <property type="component" value="Unassembled WGS sequence"/>
</dbReference>
<organism evidence="2 3">
    <name type="scientific">Sphaerimonospora thailandensis</name>
    <dbReference type="NCBI Taxonomy" id="795644"/>
    <lineage>
        <taxon>Bacteria</taxon>
        <taxon>Bacillati</taxon>
        <taxon>Actinomycetota</taxon>
        <taxon>Actinomycetes</taxon>
        <taxon>Streptosporangiales</taxon>
        <taxon>Streptosporangiaceae</taxon>
        <taxon>Sphaerimonospora</taxon>
    </lineage>
</organism>
<sequence>MPYRDVERRRMLAAAVLGRDLRPPAPKLEGLDRRDGPDKRDGDAGNESTGEGAAGSPGAGSDVRLLAVSGRILDISPHLIILEDDAGEERRLVVAPWATAWRGAPVPPADLPVGARVVIRALRSGTVAERIWADITRITGIIRDVRGSRDLTIELDGGAHRRTRSIVVPYRFSSRIRVRHPQLAPGYLFDAIGVLDDGTALAHLPATSQPPYRARAVPPPSAMYGGAQSKISGTAVWADLDEYGVAYPMLEADDAGCDDVGRSCSGLPYLALGSMLEVRNVCDGRSGVLPIVDCGCVAGRFCDRCLECGTSPRGRLVELSPAAYVELGGDLTKGCFNARVGLG</sequence>
<feature type="region of interest" description="Disordered" evidence="1">
    <location>
        <begin position="22"/>
        <end position="60"/>
    </location>
</feature>
<evidence type="ECO:0000313" key="3">
    <source>
        <dbReference type="Proteomes" id="UP000610966"/>
    </source>
</evidence>
<reference evidence="2" key="1">
    <citation type="submission" date="2021-01" db="EMBL/GenBank/DDBJ databases">
        <title>Whole genome shotgun sequence of Sphaerimonospora thailandensis NBRC 107569.</title>
        <authorList>
            <person name="Komaki H."/>
            <person name="Tamura T."/>
        </authorList>
    </citation>
    <scope>NUCLEOTIDE SEQUENCE</scope>
    <source>
        <strain evidence="2">NBRC 107569</strain>
    </source>
</reference>
<keyword evidence="3" id="KW-1185">Reference proteome</keyword>
<proteinExistence type="predicted"/>
<accession>A0A8J3RCP4</accession>
<protein>
    <submittedName>
        <fullName evidence="2">Uncharacterized protein</fullName>
    </submittedName>
</protein>
<comment type="caution">
    <text evidence="2">The sequence shown here is derived from an EMBL/GenBank/DDBJ whole genome shotgun (WGS) entry which is preliminary data.</text>
</comment>
<dbReference type="EMBL" id="BOOG01000082">
    <property type="protein sequence ID" value="GIH73312.1"/>
    <property type="molecule type" value="Genomic_DNA"/>
</dbReference>
<evidence type="ECO:0000313" key="2">
    <source>
        <dbReference type="EMBL" id="GIH73312.1"/>
    </source>
</evidence>
<name>A0A8J3RCP4_9ACTN</name>
<gene>
    <name evidence="2" type="ORF">Mth01_55650</name>
</gene>
<dbReference type="RefSeq" id="WP_204018946.1">
    <property type="nucleotide sequence ID" value="NZ_BOOG01000082.1"/>
</dbReference>
<evidence type="ECO:0000256" key="1">
    <source>
        <dbReference type="SAM" id="MobiDB-lite"/>
    </source>
</evidence>
<dbReference type="AlphaFoldDB" id="A0A8J3RCP4"/>
<feature type="compositionally biased region" description="Basic and acidic residues" evidence="1">
    <location>
        <begin position="29"/>
        <end position="43"/>
    </location>
</feature>